<comment type="caution">
    <text evidence="2">The sequence shown here is derived from an EMBL/GenBank/DDBJ whole genome shotgun (WGS) entry which is preliminary data.</text>
</comment>
<organism evidence="2 3">
    <name type="scientific">Phytophthora cactorum</name>
    <dbReference type="NCBI Taxonomy" id="29920"/>
    <lineage>
        <taxon>Eukaryota</taxon>
        <taxon>Sar</taxon>
        <taxon>Stramenopiles</taxon>
        <taxon>Oomycota</taxon>
        <taxon>Peronosporomycetes</taxon>
        <taxon>Peronosporales</taxon>
        <taxon>Peronosporaceae</taxon>
        <taxon>Phytophthora</taxon>
    </lineage>
</organism>
<gene>
    <name evidence="2" type="ORF">PC115_g24319</name>
</gene>
<evidence type="ECO:0000313" key="3">
    <source>
        <dbReference type="Proteomes" id="UP000774804"/>
    </source>
</evidence>
<dbReference type="Proteomes" id="UP000774804">
    <property type="component" value="Unassembled WGS sequence"/>
</dbReference>
<sequence length="115" mass="12687">LKAVRRVVVRVRPVLGAAALRHAMPGPGAPKSRQSRGSQCEFWQNGRHSMLQAARSSVKKFPRRMESSRSTATSPESCSRPRLPLCSEAVAACRSSFRGLPVPASCRVPFERVWD</sequence>
<feature type="non-terminal residue" evidence="2">
    <location>
        <position position="115"/>
    </location>
</feature>
<protein>
    <submittedName>
        <fullName evidence="2">Uncharacterized protein</fullName>
    </submittedName>
</protein>
<evidence type="ECO:0000256" key="1">
    <source>
        <dbReference type="SAM" id="MobiDB-lite"/>
    </source>
</evidence>
<accession>A0A8T1JAG2</accession>
<feature type="compositionally biased region" description="Polar residues" evidence="1">
    <location>
        <begin position="68"/>
        <end position="77"/>
    </location>
</feature>
<evidence type="ECO:0000313" key="2">
    <source>
        <dbReference type="EMBL" id="KAG2873611.1"/>
    </source>
</evidence>
<dbReference type="AlphaFoldDB" id="A0A8T1JAG2"/>
<proteinExistence type="predicted"/>
<name>A0A8T1JAG2_9STRA</name>
<reference evidence="2" key="1">
    <citation type="submission" date="2018-10" db="EMBL/GenBank/DDBJ databases">
        <title>Effector identification in a new, highly contiguous assembly of the strawberry crown rot pathogen Phytophthora cactorum.</title>
        <authorList>
            <person name="Armitage A.D."/>
            <person name="Nellist C.F."/>
            <person name="Bates H."/>
            <person name="Vickerstaff R.J."/>
            <person name="Harrison R.J."/>
        </authorList>
    </citation>
    <scope>NUCLEOTIDE SEQUENCE</scope>
    <source>
        <strain evidence="2">4032</strain>
    </source>
</reference>
<dbReference type="EMBL" id="RCMI01003078">
    <property type="protein sequence ID" value="KAG2873611.1"/>
    <property type="molecule type" value="Genomic_DNA"/>
</dbReference>
<feature type="region of interest" description="Disordered" evidence="1">
    <location>
        <begin position="53"/>
        <end position="81"/>
    </location>
</feature>